<name>X1D3I2_9ZZZZ</name>
<evidence type="ECO:0000313" key="1">
    <source>
        <dbReference type="EMBL" id="GAH14747.1"/>
    </source>
</evidence>
<proteinExistence type="predicted"/>
<gene>
    <name evidence="1" type="ORF">S01H4_58423</name>
</gene>
<accession>X1D3I2</accession>
<reference evidence="1" key="1">
    <citation type="journal article" date="2014" name="Front. Microbiol.">
        <title>High frequency of phylogenetically diverse reductive dehalogenase-homologous genes in deep subseafloor sedimentary metagenomes.</title>
        <authorList>
            <person name="Kawai M."/>
            <person name="Futagami T."/>
            <person name="Toyoda A."/>
            <person name="Takaki Y."/>
            <person name="Nishi S."/>
            <person name="Hori S."/>
            <person name="Arai W."/>
            <person name="Tsubouchi T."/>
            <person name="Morono Y."/>
            <person name="Uchiyama I."/>
            <person name="Ito T."/>
            <person name="Fujiyama A."/>
            <person name="Inagaki F."/>
            <person name="Takami H."/>
        </authorList>
    </citation>
    <scope>NUCLEOTIDE SEQUENCE</scope>
    <source>
        <strain evidence="1">Expedition CK06-06</strain>
    </source>
</reference>
<dbReference type="AlphaFoldDB" id="X1D3I2"/>
<comment type="caution">
    <text evidence="1">The sequence shown here is derived from an EMBL/GenBank/DDBJ whole genome shotgun (WGS) entry which is preliminary data.</text>
</comment>
<dbReference type="EMBL" id="BART01034121">
    <property type="protein sequence ID" value="GAH14747.1"/>
    <property type="molecule type" value="Genomic_DNA"/>
</dbReference>
<organism evidence="1">
    <name type="scientific">marine sediment metagenome</name>
    <dbReference type="NCBI Taxonomy" id="412755"/>
    <lineage>
        <taxon>unclassified sequences</taxon>
        <taxon>metagenomes</taxon>
        <taxon>ecological metagenomes</taxon>
    </lineage>
</organism>
<sequence>MKSIDSLDQIKRKYQEFDSELLSLIKEPLYLKDFSEDDIFEFYRNTMITFYDVIECNEFTQTFENPYFPLNKLILKNIFDRTQGNPRAIIKILIKIFNELIDDEENLDLILKKYENLDN</sequence>
<protein>
    <submittedName>
        <fullName evidence="1">Uncharacterized protein</fullName>
    </submittedName>
</protein>